<protein>
    <submittedName>
        <fullName evidence="1">Uncharacterized protein</fullName>
    </submittedName>
</protein>
<keyword evidence="2" id="KW-1185">Reference proteome</keyword>
<dbReference type="RefSeq" id="WP_066626656.1">
    <property type="nucleotide sequence ID" value="NZ_FQXL01000008.1"/>
</dbReference>
<comment type="caution">
    <text evidence="1">The sequence shown here is derived from an EMBL/GenBank/DDBJ whole genome shotgun (WGS) entry which is preliminary data.</text>
</comment>
<dbReference type="OrthoDB" id="9784571at2"/>
<dbReference type="PATRIC" id="fig|1121326.3.peg.4255"/>
<dbReference type="Proteomes" id="UP000076603">
    <property type="component" value="Unassembled WGS sequence"/>
</dbReference>
<dbReference type="EMBL" id="LWAE01000005">
    <property type="protein sequence ID" value="KZL90425.1"/>
    <property type="molecule type" value="Genomic_DNA"/>
</dbReference>
<organism evidence="1 2">
    <name type="scientific">Clostridium magnum DSM 2767</name>
    <dbReference type="NCBI Taxonomy" id="1121326"/>
    <lineage>
        <taxon>Bacteria</taxon>
        <taxon>Bacillati</taxon>
        <taxon>Bacillota</taxon>
        <taxon>Clostridia</taxon>
        <taxon>Eubacteriales</taxon>
        <taxon>Clostridiaceae</taxon>
        <taxon>Clostridium</taxon>
    </lineage>
</organism>
<evidence type="ECO:0000313" key="2">
    <source>
        <dbReference type="Proteomes" id="UP000076603"/>
    </source>
</evidence>
<dbReference type="AlphaFoldDB" id="A0A161WFJ3"/>
<proteinExistence type="predicted"/>
<name>A0A161WFJ3_9CLOT</name>
<accession>A0A161WFJ3</accession>
<reference evidence="1 2" key="1">
    <citation type="submission" date="2016-04" db="EMBL/GenBank/DDBJ databases">
        <title>Genome sequence of Clostridium magnum DSM 2767.</title>
        <authorList>
            <person name="Poehlein A."/>
            <person name="Uhlig R."/>
            <person name="Fischer R."/>
            <person name="Bahl H."/>
            <person name="Daniel R."/>
        </authorList>
    </citation>
    <scope>NUCLEOTIDE SEQUENCE [LARGE SCALE GENOMIC DNA]</scope>
    <source>
        <strain evidence="1 2">DSM 2767</strain>
    </source>
</reference>
<sequence length="115" mass="13250">MRKINIKDFVKEHNIDGYGIAEISDINAPKGFHPIDILPECKSLIILYKVIPHFIFDLDSKIKSAYLYKLINDMDNISFKLSESINNEGFHSIPIITFFPIKVHENKLKIARGSF</sequence>
<evidence type="ECO:0000313" key="1">
    <source>
        <dbReference type="EMBL" id="KZL90425.1"/>
    </source>
</evidence>
<gene>
    <name evidence="1" type="ORF">CLMAG_41960</name>
</gene>